<dbReference type="RefSeq" id="WP_012365055.1">
    <property type="nucleotide sequence ID" value="NC_010552.1"/>
</dbReference>
<evidence type="ECO:0000313" key="2">
    <source>
        <dbReference type="Proteomes" id="UP000001680"/>
    </source>
</evidence>
<dbReference type="AlphaFoldDB" id="B1YXR0"/>
<dbReference type="OrthoDB" id="8705346at2"/>
<reference evidence="2" key="1">
    <citation type="submission" date="2008-04" db="EMBL/GenBank/DDBJ databases">
        <title>Complete sequence of chromosome 2 of Burkholderia ambifaria MC40-6.</title>
        <authorList>
            <person name="Copeland A."/>
            <person name="Lucas S."/>
            <person name="Lapidus A."/>
            <person name="Glavina del Rio T."/>
            <person name="Dalin E."/>
            <person name="Tice H."/>
            <person name="Pitluck S."/>
            <person name="Chain P."/>
            <person name="Malfatti S."/>
            <person name="Shin M."/>
            <person name="Vergez L."/>
            <person name="Lang D."/>
            <person name="Schmutz J."/>
            <person name="Larimer F."/>
            <person name="Land M."/>
            <person name="Hauser L."/>
            <person name="Kyrpides N."/>
            <person name="Lykidis A."/>
            <person name="Ramette A."/>
            <person name="Konstantinidis K."/>
            <person name="Tiedje J."/>
            <person name="Richardson P."/>
        </authorList>
    </citation>
    <scope>NUCLEOTIDE SEQUENCE [LARGE SCALE GENOMIC DNA]</scope>
    <source>
        <strain evidence="2">MC40-6</strain>
    </source>
</reference>
<accession>B1YXR0</accession>
<protein>
    <recommendedName>
        <fullName evidence="3">Inclusion body protein</fullName>
    </recommendedName>
</protein>
<dbReference type="InterPro" id="IPR038712">
    <property type="entry name" value="PixA-like_sf"/>
</dbReference>
<name>B1YXR0_BURA4</name>
<dbReference type="EMBL" id="CP001026">
    <property type="protein sequence ID" value="ACB65610.1"/>
    <property type="molecule type" value="Genomic_DNA"/>
</dbReference>
<evidence type="ECO:0008006" key="3">
    <source>
        <dbReference type="Google" id="ProtNLM"/>
    </source>
</evidence>
<dbReference type="InterPro" id="IPR021087">
    <property type="entry name" value="Uncharacterised_PixA/AidA"/>
</dbReference>
<sequence length="191" mass="21197">MSKILDTFKIVDVLIAFDVDEILKSNNNSLSQHPGQPTSLGNNPDTVYMITTLANAAYGFGQGTTQGLNEGEGGSNLRIKAQVDDVIRWRTVSLTGTANYKCFLYDFVPKTANLLGYVSYLTDNSTEPYPAPGWPENNQVKEEQRADYYARATVLCPGNNETYAFVAAIYDRHAQLKGYVTWDAYLTISNQ</sequence>
<dbReference type="Pfam" id="PF12306">
    <property type="entry name" value="PixA"/>
    <property type="match status" value="1"/>
</dbReference>
<dbReference type="Proteomes" id="UP000001680">
    <property type="component" value="Chromosome 2"/>
</dbReference>
<dbReference type="HOGENOM" id="CLU_108026_2_0_4"/>
<evidence type="ECO:0000313" key="1">
    <source>
        <dbReference type="EMBL" id="ACB65610.1"/>
    </source>
</evidence>
<proteinExistence type="predicted"/>
<gene>
    <name evidence="1" type="ordered locus">BamMC406_3136</name>
</gene>
<dbReference type="Gene3D" id="2.60.40.3910">
    <property type="entry name" value="Inclusion body protein"/>
    <property type="match status" value="1"/>
</dbReference>
<organism evidence="1 2">
    <name type="scientific">Burkholderia ambifaria (strain MC40-6)</name>
    <dbReference type="NCBI Taxonomy" id="398577"/>
    <lineage>
        <taxon>Bacteria</taxon>
        <taxon>Pseudomonadati</taxon>
        <taxon>Pseudomonadota</taxon>
        <taxon>Betaproteobacteria</taxon>
        <taxon>Burkholderiales</taxon>
        <taxon>Burkholderiaceae</taxon>
        <taxon>Burkholderia</taxon>
        <taxon>Burkholderia cepacia complex</taxon>
    </lineage>
</organism>
<dbReference type="KEGG" id="bac:BamMC406_3136"/>